<feature type="transmembrane region" description="Helical" evidence="8">
    <location>
        <begin position="188"/>
        <end position="208"/>
    </location>
</feature>
<evidence type="ECO:0000256" key="6">
    <source>
        <dbReference type="ARBA" id="ARBA00022989"/>
    </source>
</evidence>
<keyword evidence="7 8" id="KW-0472">Membrane</keyword>
<comment type="caution">
    <text evidence="9">The sequence shown here is derived from an EMBL/GenBank/DDBJ whole genome shotgun (WGS) entry which is preliminary data.</text>
</comment>
<comment type="subcellular location">
    <subcellularLocation>
        <location evidence="1">Cell membrane</location>
        <topology evidence="1">Multi-pass membrane protein</topology>
    </subcellularLocation>
</comment>
<evidence type="ECO:0000256" key="3">
    <source>
        <dbReference type="ARBA" id="ARBA00022448"/>
    </source>
</evidence>
<dbReference type="GO" id="GO:0005886">
    <property type="term" value="C:plasma membrane"/>
    <property type="evidence" value="ECO:0007669"/>
    <property type="project" value="UniProtKB-SubCell"/>
</dbReference>
<dbReference type="InterPro" id="IPR004776">
    <property type="entry name" value="Mem_transp_PIN-like"/>
</dbReference>
<proteinExistence type="inferred from homology"/>
<evidence type="ECO:0000313" key="9">
    <source>
        <dbReference type="EMBL" id="HIR70512.1"/>
    </source>
</evidence>
<reference evidence="9" key="1">
    <citation type="submission" date="2020-10" db="EMBL/GenBank/DDBJ databases">
        <authorList>
            <person name="Gilroy R."/>
        </authorList>
    </citation>
    <scope>NUCLEOTIDE SEQUENCE</scope>
    <source>
        <strain evidence="9">ChiSjej5B23-6657</strain>
    </source>
</reference>
<reference evidence="9" key="2">
    <citation type="journal article" date="2021" name="PeerJ">
        <title>Extensive microbial diversity within the chicken gut microbiome revealed by metagenomics and culture.</title>
        <authorList>
            <person name="Gilroy R."/>
            <person name="Ravi A."/>
            <person name="Getino M."/>
            <person name="Pursley I."/>
            <person name="Horton D.L."/>
            <person name="Alikhan N.F."/>
            <person name="Baker D."/>
            <person name="Gharbi K."/>
            <person name="Hall N."/>
            <person name="Watson M."/>
            <person name="Adriaenssens E.M."/>
            <person name="Foster-Nyarko E."/>
            <person name="Jarju S."/>
            <person name="Secka A."/>
            <person name="Antonio M."/>
            <person name="Oren A."/>
            <person name="Chaudhuri R.R."/>
            <person name="La Ragione R."/>
            <person name="Hildebrand F."/>
            <person name="Pallen M.J."/>
        </authorList>
    </citation>
    <scope>NUCLEOTIDE SEQUENCE</scope>
    <source>
        <strain evidence="9">ChiSjej5B23-6657</strain>
    </source>
</reference>
<keyword evidence="4" id="KW-1003">Cell membrane</keyword>
<feature type="transmembrane region" description="Helical" evidence="8">
    <location>
        <begin position="6"/>
        <end position="26"/>
    </location>
</feature>
<dbReference type="Pfam" id="PF03547">
    <property type="entry name" value="Mem_trans"/>
    <property type="match status" value="1"/>
</dbReference>
<dbReference type="PANTHER" id="PTHR36838:SF1">
    <property type="entry name" value="SLR1864 PROTEIN"/>
    <property type="match status" value="1"/>
</dbReference>
<feature type="transmembrane region" description="Helical" evidence="8">
    <location>
        <begin position="244"/>
        <end position="269"/>
    </location>
</feature>
<dbReference type="Proteomes" id="UP000823912">
    <property type="component" value="Unassembled WGS sequence"/>
</dbReference>
<evidence type="ECO:0000256" key="5">
    <source>
        <dbReference type="ARBA" id="ARBA00022692"/>
    </source>
</evidence>
<sequence>MSDVLVLQITMLLLILIGALVKKIGIISPTGQKNINDLVINLVLPCNIVKSFLIDFDHQILRQFALVLVISIAIQICSVIIGKVLYGKKEVGHRMSLQYGVICSNAGFLGNPVAEGVFGSIGLAMASIFLIPMRIMMWSSGIAIYTQSTDWKGTLKKVATHPCIIACFVGLILMLTQWQLPAVAENTIATIGNCNTALSMMVIGMILADANIFALFDREVLAYSLLRLLVMPVALYAVCLLLKVPALVTGVCVILTGMPAGATTSILASKYHADEIFATRLVVASTILSMVTIPIWSILLTAAL</sequence>
<feature type="transmembrane region" description="Helical" evidence="8">
    <location>
        <begin position="120"/>
        <end position="146"/>
    </location>
</feature>
<dbReference type="GO" id="GO:0055085">
    <property type="term" value="P:transmembrane transport"/>
    <property type="evidence" value="ECO:0007669"/>
    <property type="project" value="InterPro"/>
</dbReference>
<dbReference type="Gene3D" id="1.20.1530.20">
    <property type="match status" value="1"/>
</dbReference>
<name>A0A9D1E949_9FIRM</name>
<keyword evidence="5 8" id="KW-0812">Transmembrane</keyword>
<evidence type="ECO:0000256" key="7">
    <source>
        <dbReference type="ARBA" id="ARBA00023136"/>
    </source>
</evidence>
<evidence type="ECO:0000256" key="2">
    <source>
        <dbReference type="ARBA" id="ARBA00010145"/>
    </source>
</evidence>
<protein>
    <submittedName>
        <fullName evidence="9">AEC family transporter</fullName>
    </submittedName>
</protein>
<evidence type="ECO:0000313" key="10">
    <source>
        <dbReference type="Proteomes" id="UP000823912"/>
    </source>
</evidence>
<feature type="transmembrane region" description="Helical" evidence="8">
    <location>
        <begin position="60"/>
        <end position="85"/>
    </location>
</feature>
<feature type="transmembrane region" description="Helical" evidence="8">
    <location>
        <begin position="220"/>
        <end position="238"/>
    </location>
</feature>
<dbReference type="EMBL" id="DVHM01000074">
    <property type="protein sequence ID" value="HIR70512.1"/>
    <property type="molecule type" value="Genomic_DNA"/>
</dbReference>
<keyword evidence="3" id="KW-0813">Transport</keyword>
<accession>A0A9D1E949</accession>
<dbReference type="PANTHER" id="PTHR36838">
    <property type="entry name" value="AUXIN EFFLUX CARRIER FAMILY PROTEIN"/>
    <property type="match status" value="1"/>
</dbReference>
<feature type="transmembrane region" description="Helical" evidence="8">
    <location>
        <begin position="158"/>
        <end position="176"/>
    </location>
</feature>
<keyword evidence="6 8" id="KW-1133">Transmembrane helix</keyword>
<dbReference type="InterPro" id="IPR038770">
    <property type="entry name" value="Na+/solute_symporter_sf"/>
</dbReference>
<feature type="transmembrane region" description="Helical" evidence="8">
    <location>
        <begin position="281"/>
        <end position="303"/>
    </location>
</feature>
<comment type="similarity">
    <text evidence="2">Belongs to the auxin efflux carrier (TC 2.A.69) family.</text>
</comment>
<dbReference type="AlphaFoldDB" id="A0A9D1E949"/>
<evidence type="ECO:0000256" key="4">
    <source>
        <dbReference type="ARBA" id="ARBA00022475"/>
    </source>
</evidence>
<organism evidence="9 10">
    <name type="scientific">Candidatus Pullilachnospira gallistercoris</name>
    <dbReference type="NCBI Taxonomy" id="2840911"/>
    <lineage>
        <taxon>Bacteria</taxon>
        <taxon>Bacillati</taxon>
        <taxon>Bacillota</taxon>
        <taxon>Clostridia</taxon>
        <taxon>Lachnospirales</taxon>
        <taxon>Lachnospiraceae</taxon>
        <taxon>Lachnospiraceae incertae sedis</taxon>
        <taxon>Candidatus Pullilachnospira</taxon>
    </lineage>
</organism>
<gene>
    <name evidence="9" type="ORF">IAA55_04455</name>
</gene>
<evidence type="ECO:0000256" key="8">
    <source>
        <dbReference type="SAM" id="Phobius"/>
    </source>
</evidence>
<evidence type="ECO:0000256" key="1">
    <source>
        <dbReference type="ARBA" id="ARBA00004651"/>
    </source>
</evidence>